<organism evidence="2 3">
    <name type="scientific">Promicromonospora thailandica</name>
    <dbReference type="NCBI Taxonomy" id="765201"/>
    <lineage>
        <taxon>Bacteria</taxon>
        <taxon>Bacillati</taxon>
        <taxon>Actinomycetota</taxon>
        <taxon>Actinomycetes</taxon>
        <taxon>Micrococcales</taxon>
        <taxon>Promicromonosporaceae</taxon>
        <taxon>Promicromonospora</taxon>
    </lineage>
</organism>
<reference evidence="2" key="1">
    <citation type="submission" date="2022-06" db="EMBL/GenBank/DDBJ databases">
        <title>Genomic Encyclopedia of Archaeal and Bacterial Type Strains, Phase II (KMG-II): from individual species to whole genera.</title>
        <authorList>
            <person name="Goeker M."/>
        </authorList>
    </citation>
    <scope>NUCLEOTIDE SEQUENCE</scope>
    <source>
        <strain evidence="2">DSM 26652</strain>
    </source>
</reference>
<comment type="caution">
    <text evidence="2">The sequence shown here is derived from an EMBL/GenBank/DDBJ whole genome shotgun (WGS) entry which is preliminary data.</text>
</comment>
<dbReference type="Proteomes" id="UP001139493">
    <property type="component" value="Unassembled WGS sequence"/>
</dbReference>
<feature type="signal peptide" evidence="1">
    <location>
        <begin position="1"/>
        <end position="36"/>
    </location>
</feature>
<evidence type="ECO:0000256" key="1">
    <source>
        <dbReference type="SAM" id="SignalP"/>
    </source>
</evidence>
<dbReference type="AlphaFoldDB" id="A0A9X2G1K9"/>
<protein>
    <submittedName>
        <fullName evidence="2">Hydrophobic W protein</fullName>
    </submittedName>
</protein>
<keyword evidence="1" id="KW-0732">Signal</keyword>
<dbReference type="EMBL" id="JAMTCS010000007">
    <property type="protein sequence ID" value="MCP2265154.1"/>
    <property type="molecule type" value="Genomic_DNA"/>
</dbReference>
<evidence type="ECO:0000313" key="2">
    <source>
        <dbReference type="EMBL" id="MCP2265154.1"/>
    </source>
</evidence>
<feature type="chain" id="PRO_5040936362" evidence="1">
    <location>
        <begin position="37"/>
        <end position="484"/>
    </location>
</feature>
<dbReference type="InterPro" id="IPR006637">
    <property type="entry name" value="ChW"/>
</dbReference>
<dbReference type="Gene3D" id="2.60.40.2700">
    <property type="match status" value="1"/>
</dbReference>
<accession>A0A9X2G1K9</accession>
<evidence type="ECO:0000313" key="3">
    <source>
        <dbReference type="Proteomes" id="UP001139493"/>
    </source>
</evidence>
<keyword evidence="3" id="KW-1185">Reference proteome</keyword>
<gene>
    <name evidence="2" type="ORF">APR03_002502</name>
</gene>
<proteinExistence type="predicted"/>
<dbReference type="SMART" id="SM00728">
    <property type="entry name" value="ChW"/>
    <property type="match status" value="4"/>
</dbReference>
<sequence>MVAVSSVLVPLRTVTVRATGLVAVGALALASLVAPAAPAAAQPVGHVTPIASSQAADDVFVGGSVTVRPVWSEGTNNDPSYYSYYHAAVEGFRPEPASYAYQWLRDGAAVAGATDAWYLSSPADVGRQVSVRVTASRSGIVPGTVTSRAFTVRPRDTIHVDYGLSYVGSRWESNFCYCVSSDGQTAGRPGSGRAAQALIVRPMSQSYVTAPVPSPGDEFPASFWFETTGYVTGRGWQTMTSRSDVYYVGSIGENRRLEAFRIKPGGPDKAFYDVWYRAYVPKFGWLGWARNGETSATTSMGQRIEAVQVKVLPKGTKVSASGTGNAPSYDRGTQAQVSVRPYYRPTGWKAAVPGGSTAGVTSTKQRLNALRVRVDGKYAGGVQVSAKVQGSWRPYVGNNQVAGTYHQAKGTSAYKIRLTGEMAKRYDVYYRVNVAGKGWLGWARNGAAAGAASYKARNTAVQVVLVKKGERALMSAGGKAAYAY</sequence>
<dbReference type="Pfam" id="PF07538">
    <property type="entry name" value="ChW"/>
    <property type="match status" value="1"/>
</dbReference>
<name>A0A9X2G1K9_9MICO</name>